<feature type="compositionally biased region" description="Polar residues" evidence="1">
    <location>
        <begin position="266"/>
        <end position="278"/>
    </location>
</feature>
<sequence>MALPRIVAPLAASALLATAAVALAPAASAHGGPSSLPAAASVAPSLTSVVTITATGDASAPTSASAQWSIPACSGTVYAEFVLRQQGAGGSPSVHLQDKGFRAYPCQPAPQAVTVRYGPADPSQAVLTTSPVVLTTTTSSAAAGGDQTSSTSTTAKAVASAKGLPKGSAVVPRHTQGVVRHDGGSAAARWVVPACTGSVRVVFTLFQDGESSPRAAQGPTTYPCSPADQLVTVQYRPTGGGAAAVHTGPADLWVDTSSARGDATSRPLQSAGATATVS</sequence>
<gene>
    <name evidence="3" type="ORF">FMM08_07060</name>
</gene>
<dbReference type="Proteomes" id="UP000321234">
    <property type="component" value="Unassembled WGS sequence"/>
</dbReference>
<proteinExistence type="predicted"/>
<organism evidence="3 4">
    <name type="scientific">Quadrisphaera setariae</name>
    <dbReference type="NCBI Taxonomy" id="2593304"/>
    <lineage>
        <taxon>Bacteria</taxon>
        <taxon>Bacillati</taxon>
        <taxon>Actinomycetota</taxon>
        <taxon>Actinomycetes</taxon>
        <taxon>Kineosporiales</taxon>
        <taxon>Kineosporiaceae</taxon>
        <taxon>Quadrisphaera</taxon>
    </lineage>
</organism>
<keyword evidence="2" id="KW-0732">Signal</keyword>
<keyword evidence="4" id="KW-1185">Reference proteome</keyword>
<evidence type="ECO:0000256" key="2">
    <source>
        <dbReference type="SAM" id="SignalP"/>
    </source>
</evidence>
<feature type="signal peptide" evidence="2">
    <location>
        <begin position="1"/>
        <end position="19"/>
    </location>
</feature>
<evidence type="ECO:0000313" key="3">
    <source>
        <dbReference type="EMBL" id="TXR57202.1"/>
    </source>
</evidence>
<name>A0A5C8ZGZ6_9ACTN</name>
<evidence type="ECO:0000313" key="4">
    <source>
        <dbReference type="Proteomes" id="UP000321234"/>
    </source>
</evidence>
<dbReference type="EMBL" id="VKAC01000003">
    <property type="protein sequence ID" value="TXR57202.1"/>
    <property type="molecule type" value="Genomic_DNA"/>
</dbReference>
<reference evidence="3 4" key="1">
    <citation type="submission" date="2019-07" db="EMBL/GenBank/DDBJ databases">
        <title>Quadrisphaera sp. strain DD2A genome sequencing and assembly.</title>
        <authorList>
            <person name="Kim I."/>
        </authorList>
    </citation>
    <scope>NUCLEOTIDE SEQUENCE [LARGE SCALE GENOMIC DNA]</scope>
    <source>
        <strain evidence="3 4">DD2A</strain>
    </source>
</reference>
<feature type="region of interest" description="Disordered" evidence="1">
    <location>
        <begin position="256"/>
        <end position="278"/>
    </location>
</feature>
<protein>
    <submittedName>
        <fullName evidence="3">Uncharacterized protein</fullName>
    </submittedName>
</protein>
<accession>A0A5C8ZGZ6</accession>
<dbReference type="AlphaFoldDB" id="A0A5C8ZGZ6"/>
<comment type="caution">
    <text evidence="3">The sequence shown here is derived from an EMBL/GenBank/DDBJ whole genome shotgun (WGS) entry which is preliminary data.</text>
</comment>
<evidence type="ECO:0000256" key="1">
    <source>
        <dbReference type="SAM" id="MobiDB-lite"/>
    </source>
</evidence>
<feature type="chain" id="PRO_5039246767" evidence="2">
    <location>
        <begin position="20"/>
        <end position="278"/>
    </location>
</feature>
<dbReference type="RefSeq" id="WP_147925621.1">
    <property type="nucleotide sequence ID" value="NZ_VKAC01000003.1"/>
</dbReference>